<evidence type="ECO:0000259" key="7">
    <source>
        <dbReference type="Pfam" id="PF00590"/>
    </source>
</evidence>
<feature type="domain" description="Tetrapyrrole methylase" evidence="7">
    <location>
        <begin position="1"/>
        <end position="198"/>
    </location>
</feature>
<evidence type="ECO:0000256" key="6">
    <source>
        <dbReference type="HAMAP-Rule" id="MF_01877"/>
    </source>
</evidence>
<dbReference type="PANTHER" id="PTHR46111">
    <property type="entry name" value="RIBOSOMAL RNA SMALL SUBUNIT METHYLTRANSFERASE I"/>
    <property type="match status" value="1"/>
</dbReference>
<dbReference type="SUPFAM" id="SSF53790">
    <property type="entry name" value="Tetrapyrrole methylase"/>
    <property type="match status" value="1"/>
</dbReference>
<evidence type="ECO:0000256" key="2">
    <source>
        <dbReference type="ARBA" id="ARBA00022552"/>
    </source>
</evidence>
<dbReference type="InterPro" id="IPR014776">
    <property type="entry name" value="4pyrrole_Mease_sub2"/>
</dbReference>
<dbReference type="PIRSF" id="PIRSF005917">
    <property type="entry name" value="MTase_YraL"/>
    <property type="match status" value="1"/>
</dbReference>
<keyword evidence="5 6" id="KW-0949">S-adenosyl-L-methionine</keyword>
<dbReference type="Pfam" id="PF00590">
    <property type="entry name" value="TP_methylase"/>
    <property type="match status" value="1"/>
</dbReference>
<dbReference type="Gene3D" id="3.30.950.10">
    <property type="entry name" value="Methyltransferase, Cobalt-precorrin-4 Transmethylase, Domain 2"/>
    <property type="match status" value="1"/>
</dbReference>
<organism evidence="8 9">
    <name type="scientific">candidate division Kazan bacterium</name>
    <dbReference type="NCBI Taxonomy" id="2202143"/>
    <lineage>
        <taxon>Bacteria</taxon>
        <taxon>Bacteria division Kazan-3B-28</taxon>
    </lineage>
</organism>
<keyword evidence="1 6" id="KW-0963">Cytoplasm</keyword>
<accession>A0A420ZDH1</accession>
<keyword evidence="2 6" id="KW-0698">rRNA processing</keyword>
<evidence type="ECO:0000256" key="3">
    <source>
        <dbReference type="ARBA" id="ARBA00022603"/>
    </source>
</evidence>
<protein>
    <recommendedName>
        <fullName evidence="6">Ribosomal RNA small subunit methyltransferase I</fullName>
        <ecNumber evidence="6">2.1.1.198</ecNumber>
    </recommendedName>
    <alternativeName>
        <fullName evidence="6">16S rRNA 2'-O-ribose C1402 methyltransferase</fullName>
    </alternativeName>
    <alternativeName>
        <fullName evidence="6">rRNA (cytidine-2'-O-)-methyltransferase RsmI</fullName>
    </alternativeName>
</protein>
<dbReference type="CDD" id="cd11648">
    <property type="entry name" value="RsmI"/>
    <property type="match status" value="1"/>
</dbReference>
<comment type="function">
    <text evidence="6">Catalyzes the 2'-O-methylation of the ribose of cytidine 1402 (C1402) in 16S rRNA.</text>
</comment>
<dbReference type="Proteomes" id="UP000281261">
    <property type="component" value="Unassembled WGS sequence"/>
</dbReference>
<evidence type="ECO:0000313" key="9">
    <source>
        <dbReference type="Proteomes" id="UP000281261"/>
    </source>
</evidence>
<dbReference type="InterPro" id="IPR018063">
    <property type="entry name" value="SAM_MeTrfase_RsmI_CS"/>
</dbReference>
<gene>
    <name evidence="6 8" type="primary">rsmI</name>
    <name evidence="8" type="ORF">DRH29_01025</name>
</gene>
<keyword evidence="4 6" id="KW-0808">Transferase</keyword>
<dbReference type="GO" id="GO:0070677">
    <property type="term" value="F:rRNA (cytosine-2'-O-)-methyltransferase activity"/>
    <property type="evidence" value="ECO:0007669"/>
    <property type="project" value="UniProtKB-UniRule"/>
</dbReference>
<dbReference type="EMBL" id="QMNG01000002">
    <property type="protein sequence ID" value="RLC37663.1"/>
    <property type="molecule type" value="Genomic_DNA"/>
</dbReference>
<dbReference type="PROSITE" id="PS01296">
    <property type="entry name" value="RSMI"/>
    <property type="match status" value="1"/>
</dbReference>
<dbReference type="GO" id="GO:0005737">
    <property type="term" value="C:cytoplasm"/>
    <property type="evidence" value="ECO:0007669"/>
    <property type="project" value="UniProtKB-SubCell"/>
</dbReference>
<dbReference type="InterPro" id="IPR014777">
    <property type="entry name" value="4pyrrole_Mease_sub1"/>
</dbReference>
<name>A0A420ZDH1_UNCK3</name>
<evidence type="ECO:0000313" key="8">
    <source>
        <dbReference type="EMBL" id="RLC37663.1"/>
    </source>
</evidence>
<dbReference type="AlphaFoldDB" id="A0A420ZDH1"/>
<dbReference type="InterPro" id="IPR008189">
    <property type="entry name" value="rRNA_ssu_MeTfrase_I"/>
</dbReference>
<evidence type="ECO:0000256" key="1">
    <source>
        <dbReference type="ARBA" id="ARBA00022490"/>
    </source>
</evidence>
<comment type="subcellular location">
    <subcellularLocation>
        <location evidence="6">Cytoplasm</location>
    </subcellularLocation>
</comment>
<dbReference type="HAMAP" id="MF_01877">
    <property type="entry name" value="16SrRNA_methyltr_I"/>
    <property type="match status" value="1"/>
</dbReference>
<proteinExistence type="inferred from homology"/>
<keyword evidence="3 6" id="KW-0489">Methyltransferase</keyword>
<dbReference type="PANTHER" id="PTHR46111:SF1">
    <property type="entry name" value="RIBOSOMAL RNA SMALL SUBUNIT METHYLTRANSFERASE I"/>
    <property type="match status" value="1"/>
</dbReference>
<dbReference type="Gene3D" id="3.40.1010.10">
    <property type="entry name" value="Cobalt-precorrin-4 Transmethylase, Domain 1"/>
    <property type="match status" value="1"/>
</dbReference>
<sequence length="217" mass="23900">MLFIVATPIGNLQDITLRALDTLKSVDIIAAEDTRQTQKLLAHFKIKKQLVSFHKFSRENKLNQIIGLLKSGKNIALVSDAGTPGISDPGQKLVAAARDNNIKIIPIPGPSAITTILSTAGINADSFLFVGFIPKKKGRKTFLKELSKISVPVVLFESPARVLKTLKDIREHLGERDVIVGRELTKIHEEILSLPVSQMINYFVDNQPKGEFVIVIT</sequence>
<dbReference type="InterPro" id="IPR000878">
    <property type="entry name" value="4pyrrol_Mease"/>
</dbReference>
<evidence type="ECO:0000256" key="5">
    <source>
        <dbReference type="ARBA" id="ARBA00022691"/>
    </source>
</evidence>
<dbReference type="EC" id="2.1.1.198" evidence="6"/>
<dbReference type="NCBIfam" id="TIGR00096">
    <property type="entry name" value="16S rRNA (cytidine(1402)-2'-O)-methyltransferase"/>
    <property type="match status" value="1"/>
</dbReference>
<dbReference type="FunFam" id="3.40.1010.10:FF:000002">
    <property type="entry name" value="Ribosomal RNA small subunit methyltransferase I"/>
    <property type="match status" value="1"/>
</dbReference>
<evidence type="ECO:0000256" key="4">
    <source>
        <dbReference type="ARBA" id="ARBA00022679"/>
    </source>
</evidence>
<comment type="caution">
    <text evidence="8">The sequence shown here is derived from an EMBL/GenBank/DDBJ whole genome shotgun (WGS) entry which is preliminary data.</text>
</comment>
<dbReference type="InterPro" id="IPR035996">
    <property type="entry name" value="4pyrrol_Methylase_sf"/>
</dbReference>
<dbReference type="FunFam" id="3.30.950.10:FF:000002">
    <property type="entry name" value="Ribosomal RNA small subunit methyltransferase I"/>
    <property type="match status" value="1"/>
</dbReference>
<comment type="similarity">
    <text evidence="6">Belongs to the methyltransferase superfamily. RsmI family.</text>
</comment>
<comment type="catalytic activity">
    <reaction evidence="6">
        <text>cytidine(1402) in 16S rRNA + S-adenosyl-L-methionine = 2'-O-methylcytidine(1402) in 16S rRNA + S-adenosyl-L-homocysteine + H(+)</text>
        <dbReference type="Rhea" id="RHEA:42924"/>
        <dbReference type="Rhea" id="RHEA-COMP:10285"/>
        <dbReference type="Rhea" id="RHEA-COMP:10286"/>
        <dbReference type="ChEBI" id="CHEBI:15378"/>
        <dbReference type="ChEBI" id="CHEBI:57856"/>
        <dbReference type="ChEBI" id="CHEBI:59789"/>
        <dbReference type="ChEBI" id="CHEBI:74495"/>
        <dbReference type="ChEBI" id="CHEBI:82748"/>
        <dbReference type="EC" id="2.1.1.198"/>
    </reaction>
</comment>
<reference evidence="8 9" key="1">
    <citation type="submission" date="2018-06" db="EMBL/GenBank/DDBJ databases">
        <title>Extensive metabolic versatility and redundancy in microbially diverse, dynamic hydrothermal sediments.</title>
        <authorList>
            <person name="Dombrowski N."/>
            <person name="Teske A."/>
            <person name="Baker B.J."/>
        </authorList>
    </citation>
    <scope>NUCLEOTIDE SEQUENCE [LARGE SCALE GENOMIC DNA]</scope>
    <source>
        <strain evidence="8">B79_G16</strain>
    </source>
</reference>